<keyword evidence="4" id="KW-1185">Reference proteome</keyword>
<keyword evidence="1" id="KW-0472">Membrane</keyword>
<feature type="transmembrane region" description="Helical" evidence="1">
    <location>
        <begin position="131"/>
        <end position="150"/>
    </location>
</feature>
<name>A0A0T5PAJ8_9RHOB</name>
<dbReference type="AlphaFoldDB" id="A0A0T5PAJ8"/>
<keyword evidence="1" id="KW-0812">Transmembrane</keyword>
<dbReference type="PATRIC" id="fig|540747.5.peg.4487"/>
<keyword evidence="1" id="KW-1133">Transmembrane helix</keyword>
<sequence>MDPSTKSKVDALETGLENEVDSYKTLLSQPADTTLDQLQGDVEGLPGKVSSSLKTLTDQFGAINPAAIGKTGQEFAGSILPDLVGGAADGFARHWVLVLLAVVVLWITRLIFISFVGTIDYRGIISLGNPGGLKYIVIACGIFGIAGYYAHAAKQAERSPTAT</sequence>
<evidence type="ECO:0000256" key="1">
    <source>
        <dbReference type="SAM" id="Phobius"/>
    </source>
</evidence>
<dbReference type="RefSeq" id="WP_057815275.1">
    <property type="nucleotide sequence ID" value="NZ_CP031598.1"/>
</dbReference>
<organism evidence="2 4">
    <name type="scientific">Roseovarius indicus</name>
    <dbReference type="NCBI Taxonomy" id="540747"/>
    <lineage>
        <taxon>Bacteria</taxon>
        <taxon>Pseudomonadati</taxon>
        <taxon>Pseudomonadota</taxon>
        <taxon>Alphaproteobacteria</taxon>
        <taxon>Rhodobacterales</taxon>
        <taxon>Roseobacteraceae</taxon>
        <taxon>Roseovarius</taxon>
    </lineage>
</organism>
<dbReference type="EMBL" id="LAXI01000004">
    <property type="protein sequence ID" value="KRS18179.1"/>
    <property type="molecule type" value="Genomic_DNA"/>
</dbReference>
<evidence type="ECO:0000313" key="5">
    <source>
        <dbReference type="Proteomes" id="UP000325785"/>
    </source>
</evidence>
<evidence type="ECO:0000313" key="4">
    <source>
        <dbReference type="Proteomes" id="UP000051401"/>
    </source>
</evidence>
<dbReference type="Proteomes" id="UP000325785">
    <property type="component" value="Chromosome"/>
</dbReference>
<dbReference type="Proteomes" id="UP000051401">
    <property type="component" value="Unassembled WGS sequence"/>
</dbReference>
<accession>A0A0T5PAJ8</accession>
<dbReference type="EMBL" id="CP031598">
    <property type="protein sequence ID" value="QEW26992.1"/>
    <property type="molecule type" value="Genomic_DNA"/>
</dbReference>
<evidence type="ECO:0000313" key="3">
    <source>
        <dbReference type="EMBL" id="QEW26992.1"/>
    </source>
</evidence>
<reference evidence="3 5" key="2">
    <citation type="submission" date="2018-08" db="EMBL/GenBank/DDBJ databases">
        <title>Genetic Globetrotter - A new plasmid hitch-hiking vast phylogenetic and geographic distances.</title>
        <authorList>
            <person name="Vollmers J."/>
            <person name="Petersen J."/>
        </authorList>
    </citation>
    <scope>NUCLEOTIDE SEQUENCE [LARGE SCALE GENOMIC DNA]</scope>
    <source>
        <strain evidence="3 5">DSM 26383</strain>
    </source>
</reference>
<proteinExistence type="predicted"/>
<evidence type="ECO:0000313" key="2">
    <source>
        <dbReference type="EMBL" id="KRS18179.1"/>
    </source>
</evidence>
<feature type="transmembrane region" description="Helical" evidence="1">
    <location>
        <begin position="95"/>
        <end position="119"/>
    </location>
</feature>
<protein>
    <submittedName>
        <fullName evidence="2">Uncharacterized protein</fullName>
    </submittedName>
</protein>
<reference evidence="2 4" key="1">
    <citation type="submission" date="2015-04" db="EMBL/GenBank/DDBJ databases">
        <title>The draft genome sequence of Roseovarius indicus B108T.</title>
        <authorList>
            <person name="Li G."/>
            <person name="Lai Q."/>
            <person name="Shao Z."/>
            <person name="Yan P."/>
        </authorList>
    </citation>
    <scope>NUCLEOTIDE SEQUENCE [LARGE SCALE GENOMIC DNA]</scope>
    <source>
        <strain evidence="2 4">B108</strain>
    </source>
</reference>
<gene>
    <name evidence="3" type="ORF">RIdsm_02801</name>
    <name evidence="2" type="ORF">XM52_08485</name>
</gene>
<dbReference type="KEGG" id="rid:RIdsm_02801"/>